<accession>A0AAV9UJP8</accession>
<feature type="compositionally biased region" description="Pro residues" evidence="1">
    <location>
        <begin position="73"/>
        <end position="85"/>
    </location>
</feature>
<dbReference type="AlphaFoldDB" id="A0AAV9UJP8"/>
<protein>
    <submittedName>
        <fullName evidence="2">Uncharacterized protein</fullName>
    </submittedName>
</protein>
<comment type="caution">
    <text evidence="2">The sequence shown here is derived from an EMBL/GenBank/DDBJ whole genome shotgun (WGS) entry which is preliminary data.</text>
</comment>
<keyword evidence="3" id="KW-1185">Reference proteome</keyword>
<feature type="compositionally biased region" description="Polar residues" evidence="1">
    <location>
        <begin position="38"/>
        <end position="50"/>
    </location>
</feature>
<gene>
    <name evidence="2" type="ORF">TWF696_008641</name>
</gene>
<dbReference type="Proteomes" id="UP001375240">
    <property type="component" value="Unassembled WGS sequence"/>
</dbReference>
<proteinExistence type="predicted"/>
<reference evidence="2 3" key="1">
    <citation type="submission" date="2019-10" db="EMBL/GenBank/DDBJ databases">
        <authorList>
            <person name="Palmer J.M."/>
        </authorList>
    </citation>
    <scope>NUCLEOTIDE SEQUENCE [LARGE SCALE GENOMIC DNA]</scope>
    <source>
        <strain evidence="2 3">TWF696</strain>
    </source>
</reference>
<feature type="region of interest" description="Disordered" evidence="1">
    <location>
        <begin position="38"/>
        <end position="104"/>
    </location>
</feature>
<evidence type="ECO:0000313" key="3">
    <source>
        <dbReference type="Proteomes" id="UP001375240"/>
    </source>
</evidence>
<evidence type="ECO:0000313" key="2">
    <source>
        <dbReference type="EMBL" id="KAK6341569.1"/>
    </source>
</evidence>
<organism evidence="2 3">
    <name type="scientific">Orbilia brochopaga</name>
    <dbReference type="NCBI Taxonomy" id="3140254"/>
    <lineage>
        <taxon>Eukaryota</taxon>
        <taxon>Fungi</taxon>
        <taxon>Dikarya</taxon>
        <taxon>Ascomycota</taxon>
        <taxon>Pezizomycotina</taxon>
        <taxon>Orbiliomycetes</taxon>
        <taxon>Orbiliales</taxon>
        <taxon>Orbiliaceae</taxon>
        <taxon>Orbilia</taxon>
    </lineage>
</organism>
<sequence length="446" mass="50063">MGDLRLSILTDPTTERANKFRSRHLDFLEENESFEATSNVIRNSTASSSNLKKKGKKVASLNLSPDAGSSTSLPPPPTPSPPLPSGSPALGTSSENAGPTMSKYVDAPADERDEIIAALAWEQLHERHLKTKARWEMNDEYLEELDAIAPSMLHDSFHAPIVALSEKYFSSVSWRTLASRITNRTKGLREARKYFPAFIKLPCIPETWEALAAHSSMTSPLLIEAIIANTLATQMCHCPALQAEGDLASYLDKFYYQCMSIGPGSLDAAEWMALTLQMMHKMLHPDRTNPRYKYQTKIPEVKTIEDSAQTRDLVWALCDTMRLLRAASGAPLSANESEELLKSMTDIVVNNFKLVVEWHMKPLAFRQQGPAWHMRQLVRANTDMYDFDDPEVFLDGLVDPNVTHHVIAVISPTLLREEWDKPDNAWWQGKVWMKPRLLVAPGPPVK</sequence>
<evidence type="ECO:0000256" key="1">
    <source>
        <dbReference type="SAM" id="MobiDB-lite"/>
    </source>
</evidence>
<name>A0AAV9UJP8_9PEZI</name>
<dbReference type="EMBL" id="JAVHNQ010000007">
    <property type="protein sequence ID" value="KAK6341569.1"/>
    <property type="molecule type" value="Genomic_DNA"/>
</dbReference>